<feature type="region of interest" description="Disordered" evidence="11">
    <location>
        <begin position="393"/>
        <end position="443"/>
    </location>
</feature>
<proteinExistence type="inferred from homology"/>
<dbReference type="Gene3D" id="3.40.50.300">
    <property type="entry name" value="P-loop containing nucleotide triphosphate hydrolases"/>
    <property type="match status" value="1"/>
</dbReference>
<feature type="compositionally biased region" description="Polar residues" evidence="11">
    <location>
        <begin position="826"/>
        <end position="855"/>
    </location>
</feature>
<dbReference type="GO" id="GO:0045504">
    <property type="term" value="F:dynein heavy chain binding"/>
    <property type="evidence" value="ECO:0007669"/>
    <property type="project" value="TreeGrafter"/>
</dbReference>
<feature type="compositionally biased region" description="Polar residues" evidence="11">
    <location>
        <begin position="1273"/>
        <end position="1290"/>
    </location>
</feature>
<evidence type="ECO:0000313" key="13">
    <source>
        <dbReference type="Proteomes" id="UP000663860"/>
    </source>
</evidence>
<name>A0A814X5S4_9BILA</name>
<dbReference type="SUPFAM" id="SSF52540">
    <property type="entry name" value="P-loop containing nucleoside triphosphate hydrolases"/>
    <property type="match status" value="1"/>
</dbReference>
<dbReference type="PANTHER" id="PTHR12688:SF0">
    <property type="entry name" value="DYNEIN LIGHT INTERMEDIATE CHAIN"/>
    <property type="match status" value="1"/>
</dbReference>
<dbReference type="CDD" id="cd00882">
    <property type="entry name" value="Ras_like_GTPase"/>
    <property type="match status" value="1"/>
</dbReference>
<feature type="region of interest" description="Disordered" evidence="11">
    <location>
        <begin position="1"/>
        <end position="25"/>
    </location>
</feature>
<feature type="region of interest" description="Disordered" evidence="11">
    <location>
        <begin position="2040"/>
        <end position="2118"/>
    </location>
</feature>
<feature type="compositionally biased region" description="Polar residues" evidence="11">
    <location>
        <begin position="950"/>
        <end position="969"/>
    </location>
</feature>
<feature type="compositionally biased region" description="Basic and acidic residues" evidence="11">
    <location>
        <begin position="1975"/>
        <end position="1985"/>
    </location>
</feature>
<feature type="compositionally biased region" description="Polar residues" evidence="11">
    <location>
        <begin position="1681"/>
        <end position="1697"/>
    </location>
</feature>
<feature type="compositionally biased region" description="Low complexity" evidence="11">
    <location>
        <begin position="540"/>
        <end position="550"/>
    </location>
</feature>
<dbReference type="GO" id="GO:0005874">
    <property type="term" value="C:microtubule"/>
    <property type="evidence" value="ECO:0007669"/>
    <property type="project" value="UniProtKB-KW"/>
</dbReference>
<dbReference type="PANTHER" id="PTHR12688">
    <property type="entry name" value="DYNEIN LIGHT INTERMEDIATE CHAIN"/>
    <property type="match status" value="1"/>
</dbReference>
<feature type="compositionally biased region" description="Low complexity" evidence="11">
    <location>
        <begin position="780"/>
        <end position="806"/>
    </location>
</feature>
<feature type="region of interest" description="Disordered" evidence="11">
    <location>
        <begin position="920"/>
        <end position="1934"/>
    </location>
</feature>
<feature type="compositionally biased region" description="Basic and acidic residues" evidence="11">
    <location>
        <begin position="556"/>
        <end position="565"/>
    </location>
</feature>
<feature type="compositionally biased region" description="Polar residues" evidence="11">
    <location>
        <begin position="419"/>
        <end position="443"/>
    </location>
</feature>
<evidence type="ECO:0000256" key="7">
    <source>
        <dbReference type="ARBA" id="ARBA00022840"/>
    </source>
</evidence>
<feature type="compositionally biased region" description="Polar residues" evidence="11">
    <location>
        <begin position="1634"/>
        <end position="1646"/>
    </location>
</feature>
<feature type="region of interest" description="Disordered" evidence="11">
    <location>
        <begin position="459"/>
        <end position="631"/>
    </location>
</feature>
<dbReference type="InterPro" id="IPR022780">
    <property type="entry name" value="Dynein_light_int_chain"/>
</dbReference>
<dbReference type="GO" id="GO:0007018">
    <property type="term" value="P:microtubule-based movement"/>
    <property type="evidence" value="ECO:0007669"/>
    <property type="project" value="InterPro"/>
</dbReference>
<comment type="caution">
    <text evidence="12">The sequence shown here is derived from an EMBL/GenBank/DDBJ whole genome shotgun (WGS) entry which is preliminary data.</text>
</comment>
<evidence type="ECO:0000256" key="3">
    <source>
        <dbReference type="ARBA" id="ARBA00022448"/>
    </source>
</evidence>
<feature type="compositionally biased region" description="Low complexity" evidence="11">
    <location>
        <begin position="461"/>
        <end position="487"/>
    </location>
</feature>
<feature type="compositionally biased region" description="Polar residues" evidence="11">
    <location>
        <begin position="1903"/>
        <end position="1934"/>
    </location>
</feature>
<dbReference type="InterPro" id="IPR008467">
    <property type="entry name" value="Dynein1_light_intermed_chain"/>
</dbReference>
<keyword evidence="5" id="KW-0493">Microtubule</keyword>
<feature type="region of interest" description="Disordered" evidence="11">
    <location>
        <begin position="765"/>
        <end position="855"/>
    </location>
</feature>
<feature type="compositionally biased region" description="Basic and acidic residues" evidence="11">
    <location>
        <begin position="720"/>
        <end position="729"/>
    </location>
</feature>
<feature type="compositionally biased region" description="Polar residues" evidence="11">
    <location>
        <begin position="733"/>
        <end position="753"/>
    </location>
</feature>
<feature type="compositionally biased region" description="Polar residues" evidence="11">
    <location>
        <begin position="1875"/>
        <end position="1895"/>
    </location>
</feature>
<feature type="compositionally biased region" description="Polar residues" evidence="11">
    <location>
        <begin position="1735"/>
        <end position="1751"/>
    </location>
</feature>
<sequence>MTKQDTIDESRSSLENGNDTNEKPSIWASILRDVKSSTKTAPATKTLVVLGDNESGRTTLVAKLQGNDDPKRGAGLEYHYIDVKDDDRDDTPKLGVWILDGDVACSAPLLKFAIKSDTLDNTLLILVASMTHPWLLLSTLKKWTALLEEHIDRLKIDPIRLRDMRDRLQSEFQHYVEPNDTSIMLTSSTSTATLKSGTGGSRVPNSISSVSLASTATLSPTINGDEQVVLPLPDGVLTKSLGIPVIVVITKCDVMPTLEKENDYKDEYFDFMQYHLRKFCLEYGAALFYTSIKEKKNIDKLYKYIVYKCYGYPFTSTAAIVERDSIFIPAGWDNPKKADILLENLHRLKPTDNYSDVFVKPIVRRPLQRDNEIINAEDDQEFLAKLQLTLNRAASPGRADETATPVHTRTSGVSGGIGSQTPSVAGRSRNQPSTTPGGANTAANEGALANFFNSLLTRKSGGAVTPTGGTTPGAQRQTSQSPTTPSSKRLQQHPLTFAVTPPPGRTRTPTSHKPFASPLNTESPPRLLSPLVEQQSKGDSTSTSPTVVRTPLEDNETIKTFDTNENKQSSIPNIEPVPVNHNEKQSNDTPTTDHESVINEDQLKSQHDSNSNFTHNSDTKTLSSPSLSSPLTENKVNVAQIAAEDVSHSENIIQDLPSQSSTSNISENSESTTDHSFSAIQSRPISPSQSNEIASADNDNNLLSTNQSGSSSPAMNNDNKLSDRSESIEHNSFPLSTSSNLENNQQISPTGTQNEIFTSTLDDISSIDNKTEQQDDLRKSLNSSRRNSEIKSFSPSLSSSSIANESHQQDEQLEQQPLSSDERTSKSPIQSRPVSPTTLETSEMPTTNQEPLNSLSFDTEQIDDVNISKEGLPESSLTHELPILVATSNVNTNELEQQNISLSTENGQRKSSIQETLESTFPIAENSGSTEADQSPTFETGDMKFDSHETTTALPSVQETFQRSRSPSPNIEGEPTRSRAVSSVIEQENKRSRSPSPTIEQKEQRSRSLSPSIKLEQEPDRSTSPVLEQNLVRSRSPSPIIKDKEQRSRFPSPSIEQEQQPSRSLSPNIEQEQQPSQSVSPFIEQSKERSRSPSPIRKPEEQRSRSPSPSIKGESELNRSDSSIIEQNSAGSRSLSPITQYDQQRSRSPSPSIEREPELSRSASPVIEEDRERSRSYSPAIKQEEQRSRSPSPSIGEKPELNQSTYVIEETQEQIRSPSPITHHEQQRSHSPSPAIKQDEHRSRSPSPSLKGDSELSQSASPIIEQNQERSRSPSPVTKQEGQRSRSSSPLIKRNPERSRSPSPIMKHDEQRSRSPSPSIGEKPELNQSAYVIEETQEQIRLPSPATHHEQQRSRSPSPSTKQEEQRSRSPSSNVEQNPERSRSPSLAMKQEEQRSRSPSLSLKGELEVSRSASPIIEQNQERSQSLSPTMTQEEQRSRSPSPGIGENPYLNRAASPSIEQSQVRSRSPSPITQHEQQRSRSSSPSTKQEEQRSRSPSPSLKGELELSRSASPIIEQNQERSRSPSPTTMKQEKQRSRSPSPSIGEKLELNQSAYVIEESQEPNRPPSPISQHEQQRSRSPSLGIGEEPYLNQVASPSIEQSQARSRSPSLITQREQQRSRSPSPGIRLEQEQEQNPNRSASPTIEQNEERSQSPLPFTKEEQQRSRSPSPMNEQKERRSQSILSTEEQNQQRSRSPSPRIEENQDGSRSGSPIEEQQRSRSPSPMNEQKERRSQSILSTEEQNQQRSRSPSPRIEENQDGSRSGSPIGEKNQVAVQSVSQEKHERSGSVSPVTDQDKLTSRSPSFNMEQNEERSPILMSPDLEEQKDQRSRSKSSTSEQDQQPNQIAFPSNGEEQQKSRSSSLVHENPLLNASDDFTNEVQSINKTISSPNTDSQQEHKFDSLTSPMNESQPQYPFEQPNHNTLNSPSSKASFSPLISPTNFNYEIAHNFNEHVAPTQTKESEQQVRSRSSSFKNEDQVFDNEKNKSNEINTNDFIVDNINEELQKSPLSSPLIEKEKNEALNILSPAEQHETSFIKTENENQISPIASPSSTLPTEDPSAQALKSPVNGNISSTTPEKPKKVSLIPVADEEPTNFSEINEPNPSIEHSSINHSHESDASAFLKSSINRQASITRSQSQSTLARPNTLHFSPNDHNLDGLYTSNDYNDEDEIVEDNEYHRHSAPTTVSGEDRRSSILSDSNHERRHSPVNPNDILQRLSIIEKSRIEDNENSVVDSTPSKDT</sequence>
<feature type="compositionally biased region" description="Polar residues" evidence="11">
    <location>
        <begin position="1049"/>
        <end position="1069"/>
    </location>
</feature>
<feature type="compositionally biased region" description="Polar residues" evidence="11">
    <location>
        <begin position="1022"/>
        <end position="1037"/>
    </location>
</feature>
<evidence type="ECO:0000256" key="2">
    <source>
        <dbReference type="ARBA" id="ARBA00006831"/>
    </source>
</evidence>
<keyword evidence="7" id="KW-0067">ATP-binding</keyword>
<organism evidence="12 13">
    <name type="scientific">Adineta steineri</name>
    <dbReference type="NCBI Taxonomy" id="433720"/>
    <lineage>
        <taxon>Eukaryota</taxon>
        <taxon>Metazoa</taxon>
        <taxon>Spiralia</taxon>
        <taxon>Gnathifera</taxon>
        <taxon>Rotifera</taxon>
        <taxon>Eurotatoria</taxon>
        <taxon>Bdelloidea</taxon>
        <taxon>Adinetida</taxon>
        <taxon>Adinetidae</taxon>
        <taxon>Adineta</taxon>
    </lineage>
</organism>
<evidence type="ECO:0000256" key="9">
    <source>
        <dbReference type="ARBA" id="ARBA00023175"/>
    </source>
</evidence>
<evidence type="ECO:0000256" key="6">
    <source>
        <dbReference type="ARBA" id="ARBA00022741"/>
    </source>
</evidence>
<feature type="compositionally biased region" description="Polar residues" evidence="11">
    <location>
        <begin position="2133"/>
        <end position="2155"/>
    </location>
</feature>
<keyword evidence="9" id="KW-0505">Motor protein</keyword>
<dbReference type="Proteomes" id="UP000663860">
    <property type="component" value="Unassembled WGS sequence"/>
</dbReference>
<dbReference type="GO" id="GO:0005868">
    <property type="term" value="C:cytoplasmic dynein complex"/>
    <property type="evidence" value="ECO:0007669"/>
    <property type="project" value="InterPro"/>
</dbReference>
<feature type="region of interest" description="Disordered" evidence="11">
    <location>
        <begin position="1957"/>
        <end position="1985"/>
    </location>
</feature>
<feature type="compositionally biased region" description="Polar residues" evidence="11">
    <location>
        <begin position="2042"/>
        <end position="2056"/>
    </location>
</feature>
<feature type="compositionally biased region" description="Polar residues" evidence="11">
    <location>
        <begin position="926"/>
        <end position="938"/>
    </location>
</feature>
<feature type="region of interest" description="Disordered" evidence="11">
    <location>
        <begin position="2133"/>
        <end position="2216"/>
    </location>
</feature>
<feature type="compositionally biased region" description="Acidic residues" evidence="11">
    <location>
        <begin position="2167"/>
        <end position="2176"/>
    </location>
</feature>
<feature type="compositionally biased region" description="Polar residues" evidence="11">
    <location>
        <begin position="1120"/>
        <end position="1143"/>
    </location>
</feature>
<feature type="compositionally biased region" description="Polar residues" evidence="11">
    <location>
        <begin position="2095"/>
        <end position="2104"/>
    </location>
</feature>
<evidence type="ECO:0000256" key="11">
    <source>
        <dbReference type="SAM" id="MobiDB-lite"/>
    </source>
</evidence>
<evidence type="ECO:0000256" key="1">
    <source>
        <dbReference type="ARBA" id="ARBA00004245"/>
    </source>
</evidence>
<feature type="region of interest" description="Disordered" evidence="11">
    <location>
        <begin position="2224"/>
        <end position="2243"/>
    </location>
</feature>
<evidence type="ECO:0000256" key="4">
    <source>
        <dbReference type="ARBA" id="ARBA00022490"/>
    </source>
</evidence>
<feature type="compositionally biased region" description="Polar residues" evidence="11">
    <location>
        <begin position="2232"/>
        <end position="2243"/>
    </location>
</feature>
<dbReference type="GO" id="GO:0005813">
    <property type="term" value="C:centrosome"/>
    <property type="evidence" value="ECO:0007669"/>
    <property type="project" value="TreeGrafter"/>
</dbReference>
<dbReference type="Pfam" id="PF05783">
    <property type="entry name" value="DLIC"/>
    <property type="match status" value="2"/>
</dbReference>
<feature type="compositionally biased region" description="Polar residues" evidence="11">
    <location>
        <begin position="1834"/>
        <end position="1849"/>
    </location>
</feature>
<evidence type="ECO:0000256" key="5">
    <source>
        <dbReference type="ARBA" id="ARBA00022701"/>
    </source>
</evidence>
<evidence type="ECO:0000313" key="12">
    <source>
        <dbReference type="EMBL" id="CAF1206960.1"/>
    </source>
</evidence>
<gene>
    <name evidence="12" type="ORF">IZO911_LOCUS28949</name>
</gene>
<feature type="compositionally biased region" description="Low complexity" evidence="11">
    <location>
        <begin position="1070"/>
        <end position="1081"/>
    </location>
</feature>
<feature type="compositionally biased region" description="Polar residues" evidence="11">
    <location>
        <begin position="1411"/>
        <end position="1433"/>
    </location>
</feature>
<comment type="subcellular location">
    <subcellularLocation>
        <location evidence="1">Cytoplasm</location>
        <location evidence="1">Cytoskeleton</location>
    </subcellularLocation>
</comment>
<comment type="similarity">
    <text evidence="2">Belongs to the dynein light intermediate chain family.</text>
</comment>
<feature type="compositionally biased region" description="Basic and acidic residues" evidence="11">
    <location>
        <begin position="1085"/>
        <end position="1104"/>
    </location>
</feature>
<dbReference type="InterPro" id="IPR027417">
    <property type="entry name" value="P-loop_NTPase"/>
</dbReference>
<feature type="compositionally biased region" description="Polar residues" evidence="11">
    <location>
        <begin position="1458"/>
        <end position="1487"/>
    </location>
</feature>
<evidence type="ECO:0000256" key="10">
    <source>
        <dbReference type="ARBA" id="ARBA00023212"/>
    </source>
</evidence>
<feature type="compositionally biased region" description="Polar residues" evidence="11">
    <location>
        <begin position="1570"/>
        <end position="1581"/>
    </location>
</feature>
<feature type="compositionally biased region" description="Basic and acidic residues" evidence="11">
    <location>
        <begin position="581"/>
        <end position="607"/>
    </location>
</feature>
<feature type="region of interest" description="Disordered" evidence="11">
    <location>
        <begin position="649"/>
        <end position="753"/>
    </location>
</feature>
<feature type="compositionally biased region" description="Basic and acidic residues" evidence="11">
    <location>
        <begin position="1294"/>
        <end position="1313"/>
    </location>
</feature>
<keyword evidence="8" id="KW-0243">Dynein</keyword>
<feature type="compositionally biased region" description="Polar residues" evidence="11">
    <location>
        <begin position="1593"/>
        <end position="1623"/>
    </location>
</feature>
<feature type="compositionally biased region" description="Low complexity" evidence="11">
    <location>
        <begin position="622"/>
        <end position="631"/>
    </location>
</feature>
<feature type="compositionally biased region" description="Polar residues" evidence="11">
    <location>
        <begin position="1255"/>
        <end position="1266"/>
    </location>
</feature>
<evidence type="ECO:0008006" key="14">
    <source>
        <dbReference type="Google" id="ProtNLM"/>
    </source>
</evidence>
<feature type="compositionally biased region" description="Polar residues" evidence="11">
    <location>
        <begin position="674"/>
        <end position="719"/>
    </location>
</feature>
<evidence type="ECO:0000256" key="8">
    <source>
        <dbReference type="ARBA" id="ARBA00023017"/>
    </source>
</evidence>
<reference evidence="12" key="1">
    <citation type="submission" date="2021-02" db="EMBL/GenBank/DDBJ databases">
        <authorList>
            <person name="Nowell W R."/>
        </authorList>
    </citation>
    <scope>NUCLEOTIDE SEQUENCE</scope>
</reference>
<dbReference type="GO" id="GO:0005524">
    <property type="term" value="F:ATP binding"/>
    <property type="evidence" value="ECO:0007669"/>
    <property type="project" value="UniProtKB-KW"/>
</dbReference>
<feature type="compositionally biased region" description="Polar residues" evidence="11">
    <location>
        <begin position="608"/>
        <end position="621"/>
    </location>
</feature>
<dbReference type="GO" id="GO:0000226">
    <property type="term" value="P:microtubule cytoskeleton organization"/>
    <property type="evidence" value="ECO:0007669"/>
    <property type="project" value="TreeGrafter"/>
</dbReference>
<feature type="compositionally biased region" description="Low complexity" evidence="11">
    <location>
        <begin position="658"/>
        <end position="671"/>
    </location>
</feature>
<feature type="compositionally biased region" description="Basic and acidic residues" evidence="11">
    <location>
        <begin position="769"/>
        <end position="779"/>
    </location>
</feature>
<dbReference type="EMBL" id="CAJNOE010000419">
    <property type="protein sequence ID" value="CAF1206960.1"/>
    <property type="molecule type" value="Genomic_DNA"/>
</dbReference>
<feature type="compositionally biased region" description="Basic and acidic residues" evidence="11">
    <location>
        <begin position="1"/>
        <end position="12"/>
    </location>
</feature>
<accession>A0A814X5S4</accession>
<keyword evidence="10" id="KW-0206">Cytoskeleton</keyword>
<keyword evidence="4" id="KW-0963">Cytoplasm</keyword>
<protein>
    <recommendedName>
        <fullName evidence="14">Dynein light intermediate chain</fullName>
    </recommendedName>
</protein>
<feature type="compositionally biased region" description="Polar residues" evidence="11">
    <location>
        <begin position="2069"/>
        <end position="2078"/>
    </location>
</feature>
<keyword evidence="6" id="KW-0547">Nucleotide-binding</keyword>
<keyword evidence="3" id="KW-0813">Transport</keyword>